<keyword evidence="4" id="KW-0539">Nucleus</keyword>
<dbReference type="Gene3D" id="4.10.280.10">
    <property type="entry name" value="Helix-loop-helix DNA-binding domain"/>
    <property type="match status" value="1"/>
</dbReference>
<dbReference type="SMART" id="SM00353">
    <property type="entry name" value="HLH"/>
    <property type="match status" value="1"/>
</dbReference>
<comment type="subcellular location">
    <subcellularLocation>
        <location evidence="1">Nucleus</location>
    </subcellularLocation>
</comment>
<evidence type="ECO:0000256" key="4">
    <source>
        <dbReference type="ARBA" id="ARBA00023242"/>
    </source>
</evidence>
<feature type="compositionally biased region" description="Polar residues" evidence="5">
    <location>
        <begin position="305"/>
        <end position="315"/>
    </location>
</feature>
<dbReference type="PANTHER" id="PTHR12565">
    <property type="entry name" value="STEROL REGULATORY ELEMENT-BINDING PROTEIN"/>
    <property type="match status" value="1"/>
</dbReference>
<evidence type="ECO:0000256" key="5">
    <source>
        <dbReference type="SAM" id="MobiDB-lite"/>
    </source>
</evidence>
<protein>
    <recommendedName>
        <fullName evidence="6">BHLH domain-containing protein</fullName>
    </recommendedName>
</protein>
<evidence type="ECO:0000256" key="3">
    <source>
        <dbReference type="ARBA" id="ARBA00023163"/>
    </source>
</evidence>
<dbReference type="Pfam" id="PF00010">
    <property type="entry name" value="HLH"/>
    <property type="match status" value="1"/>
</dbReference>
<dbReference type="Proteomes" id="UP001190926">
    <property type="component" value="Unassembled WGS sequence"/>
</dbReference>
<dbReference type="CDD" id="cd18919">
    <property type="entry name" value="bHLH_AtBPE_like"/>
    <property type="match status" value="1"/>
</dbReference>
<dbReference type="PANTHER" id="PTHR12565:SF184">
    <property type="entry name" value="BHLH TRANSCRIPTION FACTOR"/>
    <property type="match status" value="1"/>
</dbReference>
<dbReference type="GO" id="GO:0046983">
    <property type="term" value="F:protein dimerization activity"/>
    <property type="evidence" value="ECO:0007669"/>
    <property type="project" value="InterPro"/>
</dbReference>
<organism evidence="7 8">
    <name type="scientific">Perilla frutescens var. hirtella</name>
    <name type="common">Perilla citriodora</name>
    <name type="synonym">Perilla setoyensis</name>
    <dbReference type="NCBI Taxonomy" id="608512"/>
    <lineage>
        <taxon>Eukaryota</taxon>
        <taxon>Viridiplantae</taxon>
        <taxon>Streptophyta</taxon>
        <taxon>Embryophyta</taxon>
        <taxon>Tracheophyta</taxon>
        <taxon>Spermatophyta</taxon>
        <taxon>Magnoliopsida</taxon>
        <taxon>eudicotyledons</taxon>
        <taxon>Gunneridae</taxon>
        <taxon>Pentapetalae</taxon>
        <taxon>asterids</taxon>
        <taxon>lamiids</taxon>
        <taxon>Lamiales</taxon>
        <taxon>Lamiaceae</taxon>
        <taxon>Nepetoideae</taxon>
        <taxon>Elsholtzieae</taxon>
        <taxon>Perilla</taxon>
    </lineage>
</organism>
<evidence type="ECO:0000313" key="8">
    <source>
        <dbReference type="Proteomes" id="UP001190926"/>
    </source>
</evidence>
<dbReference type="GO" id="GO:0005634">
    <property type="term" value="C:nucleus"/>
    <property type="evidence" value="ECO:0007669"/>
    <property type="project" value="UniProtKB-SubCell"/>
</dbReference>
<evidence type="ECO:0000259" key="6">
    <source>
        <dbReference type="PROSITE" id="PS50888"/>
    </source>
</evidence>
<feature type="compositionally biased region" description="Basic and acidic residues" evidence="5">
    <location>
        <begin position="275"/>
        <end position="304"/>
    </location>
</feature>
<evidence type="ECO:0000256" key="2">
    <source>
        <dbReference type="ARBA" id="ARBA00023015"/>
    </source>
</evidence>
<dbReference type="InterPro" id="IPR011598">
    <property type="entry name" value="bHLH_dom"/>
</dbReference>
<gene>
    <name evidence="7" type="ORF">C2S53_008751</name>
</gene>
<feature type="compositionally biased region" description="Basic and acidic residues" evidence="5">
    <location>
        <begin position="509"/>
        <end position="527"/>
    </location>
</feature>
<feature type="domain" description="BHLH" evidence="6">
    <location>
        <begin position="339"/>
        <end position="389"/>
    </location>
</feature>
<name>A0AAD4P985_PERFH</name>
<feature type="region of interest" description="Disordered" evidence="5">
    <location>
        <begin position="257"/>
        <end position="326"/>
    </location>
</feature>
<feature type="region of interest" description="Disordered" evidence="5">
    <location>
        <begin position="508"/>
        <end position="527"/>
    </location>
</feature>
<dbReference type="GO" id="GO:0003700">
    <property type="term" value="F:DNA-binding transcription factor activity"/>
    <property type="evidence" value="ECO:0007669"/>
    <property type="project" value="TreeGrafter"/>
</dbReference>
<accession>A0AAD4P985</accession>
<dbReference type="SUPFAM" id="SSF47459">
    <property type="entry name" value="HLH, helix-loop-helix DNA-binding domain"/>
    <property type="match status" value="1"/>
</dbReference>
<dbReference type="PROSITE" id="PS50888">
    <property type="entry name" value="BHLH"/>
    <property type="match status" value="1"/>
</dbReference>
<proteinExistence type="predicted"/>
<sequence>MSGNDTNVEKLKPSEDNVAYDVPSMPSEWLVNGNAISNKSWRRISVANSVVEVSSGPSASMVDYSCPPIWGDQSVDEHGLEYCSMNVQSDANPSTSFSGLRDGVNWTPNAMLREGVFMPTISRMLPDSLLPFSSDSTGSAFLERAASLSWFSGGTFSETFNPFSFPPNPLKPCSRGNRPMQGEHSVFIGDGLTEVSKEASLSGKHETEWSSFKNEKESRSFMGSHDEAKTGVDVSANQCDEVEFSGLDAQQNLVGVSAESSVKGLGLKKRKRTKQKPENHHENNEALQSDVEKANKTAEIRQKGEQSPSSMSNLGGKQETERSDPPEEGYIHVRARSGQATNSHSLAERVRREKISERMKHLQDLVPGCSKVTGKAVMLDEIINYVQSLQQQVELATVNPPLEVNMGGFLAKDILQPGAGVSYLLDFPPDKTMHFPPMHLPQSELHQAGLPVKRNSSEAPDMPVCLESTVVCGGLSEPTSQEPGLHNAIHNGLNSSAPLTTQDIISSHSDVEVESRQPVMDRDCSKN</sequence>
<reference evidence="7 8" key="1">
    <citation type="journal article" date="2021" name="Nat. Commun.">
        <title>Incipient diploidization of the medicinal plant Perilla within 10,000 years.</title>
        <authorList>
            <person name="Zhang Y."/>
            <person name="Shen Q."/>
            <person name="Leng L."/>
            <person name="Zhang D."/>
            <person name="Chen S."/>
            <person name="Shi Y."/>
            <person name="Ning Z."/>
            <person name="Chen S."/>
        </authorList>
    </citation>
    <scope>NUCLEOTIDE SEQUENCE [LARGE SCALE GENOMIC DNA]</scope>
    <source>
        <strain evidence="8">cv. PC099</strain>
    </source>
</reference>
<dbReference type="InterPro" id="IPR024097">
    <property type="entry name" value="bHLH_ZIP_TF"/>
</dbReference>
<dbReference type="AlphaFoldDB" id="A0AAD4P985"/>
<dbReference type="EMBL" id="SDAM02000085">
    <property type="protein sequence ID" value="KAH6831669.1"/>
    <property type="molecule type" value="Genomic_DNA"/>
</dbReference>
<feature type="region of interest" description="Disordered" evidence="5">
    <location>
        <begin position="200"/>
        <end position="222"/>
    </location>
</feature>
<evidence type="ECO:0000313" key="7">
    <source>
        <dbReference type="EMBL" id="KAH6831669.1"/>
    </source>
</evidence>
<comment type="caution">
    <text evidence="7">The sequence shown here is derived from an EMBL/GenBank/DDBJ whole genome shotgun (WGS) entry which is preliminary data.</text>
</comment>
<evidence type="ECO:0000256" key="1">
    <source>
        <dbReference type="ARBA" id="ARBA00004123"/>
    </source>
</evidence>
<keyword evidence="3" id="KW-0804">Transcription</keyword>
<keyword evidence="2" id="KW-0805">Transcription regulation</keyword>
<keyword evidence="8" id="KW-1185">Reference proteome</keyword>
<dbReference type="InterPro" id="IPR036638">
    <property type="entry name" value="HLH_DNA-bd_sf"/>
</dbReference>
<feature type="compositionally biased region" description="Basic and acidic residues" evidence="5">
    <location>
        <begin position="203"/>
        <end position="222"/>
    </location>
</feature>